<evidence type="ECO:0000313" key="3">
    <source>
        <dbReference type="EMBL" id="STO59123.1"/>
    </source>
</evidence>
<dbReference type="EMBL" id="UGHJ01000001">
    <property type="protein sequence ID" value="STO69576.1"/>
    <property type="molecule type" value="Genomic_DNA"/>
</dbReference>
<feature type="transmembrane region" description="Helical" evidence="1">
    <location>
        <begin position="29"/>
        <end position="52"/>
    </location>
</feature>
<dbReference type="Proteomes" id="UP000254329">
    <property type="component" value="Unassembled WGS sequence"/>
</dbReference>
<dbReference type="AlphaFoldDB" id="A0A377HS12"/>
<proteinExistence type="predicted"/>
<dbReference type="RefSeq" id="WP_235817182.1">
    <property type="nucleotide sequence ID" value="NZ_MUXZ01000012.1"/>
</dbReference>
<evidence type="ECO:0000313" key="5">
    <source>
        <dbReference type="Proteomes" id="UP000254329"/>
    </source>
</evidence>
<organism evidence="3 5">
    <name type="scientific">Canicola haemoglobinophilus</name>
    <dbReference type="NCBI Taxonomy" id="733"/>
    <lineage>
        <taxon>Bacteria</taxon>
        <taxon>Pseudomonadati</taxon>
        <taxon>Pseudomonadota</taxon>
        <taxon>Gammaproteobacteria</taxon>
        <taxon>Pasteurellales</taxon>
        <taxon>Pasteurellaceae</taxon>
        <taxon>Canicola</taxon>
    </lineage>
</organism>
<dbReference type="EMBL" id="UGHF01000001">
    <property type="protein sequence ID" value="STO59123.1"/>
    <property type="molecule type" value="Genomic_DNA"/>
</dbReference>
<gene>
    <name evidence="3" type="ORF">NCTC1659_00355</name>
    <name evidence="4" type="ORF">NCTC8540_02124</name>
</gene>
<reference evidence="5 6" key="1">
    <citation type="submission" date="2018-06" db="EMBL/GenBank/DDBJ databases">
        <authorList>
            <consortium name="Pathogen Informatics"/>
            <person name="Doyle S."/>
        </authorList>
    </citation>
    <scope>NUCLEOTIDE SEQUENCE [LARGE SCALE GENOMIC DNA]</scope>
    <source>
        <strain evidence="3 5">NCTC1659</strain>
        <strain evidence="4 6">NCTC8540</strain>
    </source>
</reference>
<dbReference type="STRING" id="733.B0186_05050"/>
<sequence length="139" mass="15536">MSYIQNNLLKDETVIYQAQVSWWSQLTRIILGIILLPVGIGLLFLIISFINVKTTELALTNKRIIAKFGFIRRSTVELRLEKIESIGVHQGVLGRMLGFGSVIVRGTGGTGAPIPFISNPLEFRNRVDFHLDEVGKLSK</sequence>
<keyword evidence="5" id="KW-1185">Reference proteome</keyword>
<evidence type="ECO:0000313" key="4">
    <source>
        <dbReference type="EMBL" id="STO69576.1"/>
    </source>
</evidence>
<dbReference type="PANTHER" id="PTHR37938">
    <property type="entry name" value="BLL0215 PROTEIN"/>
    <property type="match status" value="1"/>
</dbReference>
<keyword evidence="1" id="KW-0472">Membrane</keyword>
<feature type="domain" description="YdbS-like PH" evidence="2">
    <location>
        <begin position="53"/>
        <end position="124"/>
    </location>
</feature>
<accession>A0A377HS12</accession>
<dbReference type="Proteomes" id="UP000254496">
    <property type="component" value="Unassembled WGS sequence"/>
</dbReference>
<keyword evidence="1" id="KW-1133">Transmembrane helix</keyword>
<dbReference type="InterPro" id="IPR005182">
    <property type="entry name" value="YdbS-like_PH"/>
</dbReference>
<evidence type="ECO:0000259" key="2">
    <source>
        <dbReference type="Pfam" id="PF03703"/>
    </source>
</evidence>
<protein>
    <submittedName>
        <fullName evidence="3">Bacterial membrane flanked domain</fullName>
    </submittedName>
</protein>
<name>A0A377HS12_9PAST</name>
<keyword evidence="1" id="KW-0812">Transmembrane</keyword>
<dbReference type="Pfam" id="PF03703">
    <property type="entry name" value="bPH_2"/>
    <property type="match status" value="1"/>
</dbReference>
<dbReference type="PANTHER" id="PTHR37938:SF1">
    <property type="entry name" value="BLL0215 PROTEIN"/>
    <property type="match status" value="1"/>
</dbReference>
<evidence type="ECO:0000256" key="1">
    <source>
        <dbReference type="SAM" id="Phobius"/>
    </source>
</evidence>
<evidence type="ECO:0000313" key="6">
    <source>
        <dbReference type="Proteomes" id="UP000254496"/>
    </source>
</evidence>